<dbReference type="GO" id="GO:0003995">
    <property type="term" value="F:acyl-CoA dehydrogenase activity"/>
    <property type="evidence" value="ECO:0007669"/>
    <property type="project" value="TreeGrafter"/>
</dbReference>
<feature type="domain" description="Acyl-CoA dehydrogenase/oxidase C-terminal" evidence="6">
    <location>
        <begin position="272"/>
        <end position="404"/>
    </location>
</feature>
<keyword evidence="3 5" id="KW-0285">Flavoprotein</keyword>
<dbReference type="InterPro" id="IPR009100">
    <property type="entry name" value="AcylCoA_DH/oxidase_NM_dom_sf"/>
</dbReference>
<dbReference type="PANTHER" id="PTHR43884:SF19">
    <property type="entry name" value="ACYL-COA DEHYDROGENASE FADE4-RELATED"/>
    <property type="match status" value="1"/>
</dbReference>
<dbReference type="SUPFAM" id="SSF56645">
    <property type="entry name" value="Acyl-CoA dehydrogenase NM domain-like"/>
    <property type="match status" value="1"/>
</dbReference>
<feature type="domain" description="Acyl-CoA oxidase/dehydrogenase middle" evidence="7">
    <location>
        <begin position="154"/>
        <end position="239"/>
    </location>
</feature>
<dbReference type="GO" id="GO:0005886">
    <property type="term" value="C:plasma membrane"/>
    <property type="evidence" value="ECO:0007669"/>
    <property type="project" value="TreeGrafter"/>
</dbReference>
<dbReference type="GO" id="GO:0050660">
    <property type="term" value="F:flavin adenine dinucleotide binding"/>
    <property type="evidence" value="ECO:0007669"/>
    <property type="project" value="InterPro"/>
</dbReference>
<dbReference type="InterPro" id="IPR009075">
    <property type="entry name" value="AcylCo_DH/oxidase_C"/>
</dbReference>
<dbReference type="Pfam" id="PF02770">
    <property type="entry name" value="Acyl-CoA_dh_M"/>
    <property type="match status" value="1"/>
</dbReference>
<dbReference type="Gene3D" id="1.20.140.10">
    <property type="entry name" value="Butyryl-CoA Dehydrogenase, subunit A, domain 3"/>
    <property type="match status" value="1"/>
</dbReference>
<keyword evidence="10" id="KW-1185">Reference proteome</keyword>
<dbReference type="SUPFAM" id="SSF47203">
    <property type="entry name" value="Acyl-CoA dehydrogenase C-terminal domain-like"/>
    <property type="match status" value="1"/>
</dbReference>
<evidence type="ECO:0000259" key="8">
    <source>
        <dbReference type="Pfam" id="PF02771"/>
    </source>
</evidence>
<evidence type="ECO:0000256" key="4">
    <source>
        <dbReference type="ARBA" id="ARBA00022827"/>
    </source>
</evidence>
<keyword evidence="4 5" id="KW-0274">FAD</keyword>
<dbReference type="InterPro" id="IPR013786">
    <property type="entry name" value="AcylCoA_DH/ox_N"/>
</dbReference>
<name>A0A937USP9_9ACTN</name>
<comment type="cofactor">
    <cofactor evidence="1 5">
        <name>FAD</name>
        <dbReference type="ChEBI" id="CHEBI:57692"/>
    </cofactor>
</comment>
<dbReference type="Gene3D" id="1.10.540.10">
    <property type="entry name" value="Acyl-CoA dehydrogenase/oxidase, N-terminal domain"/>
    <property type="match status" value="1"/>
</dbReference>
<reference evidence="9" key="1">
    <citation type="submission" date="2020-12" db="EMBL/GenBank/DDBJ databases">
        <title>Genomic characterization of non-nitrogen-fixing Frankia strains.</title>
        <authorList>
            <person name="Carlos-Shanley C."/>
            <person name="Guerra T."/>
            <person name="Hahn D."/>
        </authorList>
    </citation>
    <scope>NUCLEOTIDE SEQUENCE</scope>
    <source>
        <strain evidence="9">CN6</strain>
    </source>
</reference>
<sequence>MSSATAGETSPRSFIEALASGRLPWELFAAFPEPGPRETAAGDELLAQFGPFIDAWVDGDELDRTRVWPDGLLKELRDRGYFQLTAPAELGGRGLSPYNLVRVVVRAARRSMGVGQMLCVQNGIAASALLPAVPAGPLRDFLRAEIAAGSVSGFGDTDPAGQNNTLAGTTATLTDDGSAYLLRGEKLFIANAGIADLLGVSATVTEPDGPRAGVFFLTTDTPGFEVVAPNDFIGLGGLSASFRLTDARVPRERAILGDGAARLPRAIALRGLYGRAALAASGSLAVIRNCLEYCAEFLARRRIDGRGLAEYDKVQRIVAGILAAEFAVESAVRWTMVDPGPEDRAFELYVTKNLATVLAWRASDRAVALLGGEGIETAQSKRRRGATAHPVERYHRDARVLRTVGNVDYVNDLRAGQLVLARYQGPGEKGADGGISLPDLTGADLSAANRRHLAAAAGVFQHLHRACRRLTDRRGAPAGPGERQEAVILVGELATELFGICAVLGRAARSGDAAAQDLADVYATAAGFRVADLTRRLAAEQEPDAPDYARISRAWLTAKESL</sequence>
<evidence type="ECO:0000256" key="2">
    <source>
        <dbReference type="ARBA" id="ARBA00009347"/>
    </source>
</evidence>
<dbReference type="EMBL" id="JAEACQ010000212">
    <property type="protein sequence ID" value="MBL7629116.1"/>
    <property type="molecule type" value="Genomic_DNA"/>
</dbReference>
<dbReference type="AlphaFoldDB" id="A0A937USP9"/>
<dbReference type="Proteomes" id="UP000604475">
    <property type="component" value="Unassembled WGS sequence"/>
</dbReference>
<keyword evidence="5" id="KW-0560">Oxidoreductase</keyword>
<evidence type="ECO:0000256" key="3">
    <source>
        <dbReference type="ARBA" id="ARBA00022630"/>
    </source>
</evidence>
<dbReference type="Pfam" id="PF02771">
    <property type="entry name" value="Acyl-CoA_dh_N"/>
    <property type="match status" value="1"/>
</dbReference>
<evidence type="ECO:0000313" key="9">
    <source>
        <dbReference type="EMBL" id="MBL7629116.1"/>
    </source>
</evidence>
<dbReference type="RefSeq" id="WP_203006915.1">
    <property type="nucleotide sequence ID" value="NZ_JADWYU010000394.1"/>
</dbReference>
<evidence type="ECO:0000313" key="10">
    <source>
        <dbReference type="Proteomes" id="UP000604475"/>
    </source>
</evidence>
<dbReference type="Gene3D" id="2.40.110.10">
    <property type="entry name" value="Butyryl-CoA Dehydrogenase, subunit A, domain 2"/>
    <property type="match status" value="1"/>
</dbReference>
<comment type="caution">
    <text evidence="9">The sequence shown here is derived from an EMBL/GenBank/DDBJ whole genome shotgun (WGS) entry which is preliminary data.</text>
</comment>
<dbReference type="Pfam" id="PF00441">
    <property type="entry name" value="Acyl-CoA_dh_1"/>
    <property type="match status" value="1"/>
</dbReference>
<evidence type="ECO:0000259" key="7">
    <source>
        <dbReference type="Pfam" id="PF02770"/>
    </source>
</evidence>
<evidence type="ECO:0000259" key="6">
    <source>
        <dbReference type="Pfam" id="PF00441"/>
    </source>
</evidence>
<evidence type="ECO:0000256" key="5">
    <source>
        <dbReference type="RuleBase" id="RU362125"/>
    </source>
</evidence>
<dbReference type="InterPro" id="IPR036250">
    <property type="entry name" value="AcylCo_DH-like_C"/>
</dbReference>
<comment type="similarity">
    <text evidence="2 5">Belongs to the acyl-CoA dehydrogenase family.</text>
</comment>
<dbReference type="InterPro" id="IPR046373">
    <property type="entry name" value="Acyl-CoA_Oxase/DH_mid-dom_sf"/>
</dbReference>
<gene>
    <name evidence="9" type="ORF">I7412_18515</name>
</gene>
<feature type="domain" description="Acyl-CoA dehydrogenase/oxidase N-terminal" evidence="8">
    <location>
        <begin position="60"/>
        <end position="129"/>
    </location>
</feature>
<proteinExistence type="inferred from homology"/>
<dbReference type="InterPro" id="IPR006091">
    <property type="entry name" value="Acyl-CoA_Oxase/DH_mid-dom"/>
</dbReference>
<dbReference type="PANTHER" id="PTHR43884">
    <property type="entry name" value="ACYL-COA DEHYDROGENASE"/>
    <property type="match status" value="1"/>
</dbReference>
<accession>A0A937USP9</accession>
<dbReference type="InterPro" id="IPR037069">
    <property type="entry name" value="AcylCoA_DH/ox_N_sf"/>
</dbReference>
<protein>
    <submittedName>
        <fullName evidence="9">Acyl-CoA/acyl-ACP dehydrogenase</fullName>
    </submittedName>
</protein>
<organism evidence="9 10">
    <name type="scientific">Frankia nepalensis</name>
    <dbReference type="NCBI Taxonomy" id="1836974"/>
    <lineage>
        <taxon>Bacteria</taxon>
        <taxon>Bacillati</taxon>
        <taxon>Actinomycetota</taxon>
        <taxon>Actinomycetes</taxon>
        <taxon>Frankiales</taxon>
        <taxon>Frankiaceae</taxon>
        <taxon>Frankia</taxon>
    </lineage>
</organism>
<evidence type="ECO:0000256" key="1">
    <source>
        <dbReference type="ARBA" id="ARBA00001974"/>
    </source>
</evidence>